<name>A0ABV8P0V0_9BURK</name>
<dbReference type="InterPro" id="IPR020845">
    <property type="entry name" value="AMP-binding_CS"/>
</dbReference>
<protein>
    <submittedName>
        <fullName evidence="3">AMP-binding protein</fullName>
    </submittedName>
</protein>
<feature type="domain" description="AMP-binding enzyme C-terminal" evidence="2">
    <location>
        <begin position="438"/>
        <end position="513"/>
    </location>
</feature>
<proteinExistence type="predicted"/>
<evidence type="ECO:0000313" key="3">
    <source>
        <dbReference type="EMBL" id="MFC4202781.1"/>
    </source>
</evidence>
<dbReference type="PANTHER" id="PTHR43767">
    <property type="entry name" value="LONG-CHAIN-FATTY-ACID--COA LIGASE"/>
    <property type="match status" value="1"/>
</dbReference>
<dbReference type="InterPro" id="IPR050237">
    <property type="entry name" value="ATP-dep_AMP-bd_enzyme"/>
</dbReference>
<dbReference type="PROSITE" id="PS00455">
    <property type="entry name" value="AMP_BINDING"/>
    <property type="match status" value="1"/>
</dbReference>
<dbReference type="InterPro" id="IPR025110">
    <property type="entry name" value="AMP-bd_C"/>
</dbReference>
<dbReference type="RefSeq" id="WP_217966263.1">
    <property type="nucleotide sequence ID" value="NZ_JAHTBN010000011.1"/>
</dbReference>
<sequence length="532" mass="58018">MNQGRFISRNARYWRDHTAIIFNDIRISYGQLDARSNRLASALLGLGLAKGDRVAIQAWNRPEIIELECALYKAGLVKVALNARLAPAELVETVNNADARVLLIDRAHMDSVMAVAGELPGIEHIVVIGAAYGQDEGRAQLPALAPGRRSYSYEGLLAAAADHNPDAEMQADDLAVLHFTSGSTGKLKAAMQTVGNRLASLRKVVMGRMRADPGDVLALAGPITHASGMFMQPFLFQGGTILLHERFDPERFLAAAQQYRAKFTFMVPTMVNMLITHPSLHRYDLSALRQISYGGAPMAPARIREAWEALGPVLAQGYGAGETTGGMVMLSNADHGRAMQAKPELLQSCGRPFGETEVRLLDDRGVPVPDGEIGEIAVRGPDVFAGYWREPELSAQALRDGWCHTGDLARSDEEGYLYIVDRKKDMIISGGFNVYPTEVEQALYQHPAVFEACVFGVPDDMWGESVKAAVVLKQGASVDAAALAAHCKALLADFKKPRSIEILDELPKNSNGKISRKMLKDPYWTGQDRRVG</sequence>
<dbReference type="Pfam" id="PF00501">
    <property type="entry name" value="AMP-binding"/>
    <property type="match status" value="1"/>
</dbReference>
<organism evidence="3 4">
    <name type="scientific">Candidimonas humi</name>
    <dbReference type="NCBI Taxonomy" id="683355"/>
    <lineage>
        <taxon>Bacteria</taxon>
        <taxon>Pseudomonadati</taxon>
        <taxon>Pseudomonadota</taxon>
        <taxon>Betaproteobacteria</taxon>
        <taxon>Burkholderiales</taxon>
        <taxon>Alcaligenaceae</taxon>
        <taxon>Candidimonas</taxon>
    </lineage>
</organism>
<keyword evidence="4" id="KW-1185">Reference proteome</keyword>
<evidence type="ECO:0000313" key="4">
    <source>
        <dbReference type="Proteomes" id="UP001595848"/>
    </source>
</evidence>
<feature type="domain" description="AMP-dependent synthetase/ligase" evidence="1">
    <location>
        <begin position="9"/>
        <end position="388"/>
    </location>
</feature>
<dbReference type="Pfam" id="PF13193">
    <property type="entry name" value="AMP-binding_C"/>
    <property type="match status" value="1"/>
</dbReference>
<gene>
    <name evidence="3" type="ORF">ACFOY1_17650</name>
</gene>
<evidence type="ECO:0000259" key="1">
    <source>
        <dbReference type="Pfam" id="PF00501"/>
    </source>
</evidence>
<dbReference type="InterPro" id="IPR000873">
    <property type="entry name" value="AMP-dep_synth/lig_dom"/>
</dbReference>
<evidence type="ECO:0000259" key="2">
    <source>
        <dbReference type="Pfam" id="PF13193"/>
    </source>
</evidence>
<comment type="caution">
    <text evidence="3">The sequence shown here is derived from an EMBL/GenBank/DDBJ whole genome shotgun (WGS) entry which is preliminary data.</text>
</comment>
<dbReference type="PANTHER" id="PTHR43767:SF7">
    <property type="entry name" value="MEDIUM_LONG-CHAIN-FATTY-ACID--COA LIGASE FADD8"/>
    <property type="match status" value="1"/>
</dbReference>
<dbReference type="EMBL" id="JBHSBV010000006">
    <property type="protein sequence ID" value="MFC4202781.1"/>
    <property type="molecule type" value="Genomic_DNA"/>
</dbReference>
<reference evidence="4" key="1">
    <citation type="journal article" date="2019" name="Int. J. Syst. Evol. Microbiol.">
        <title>The Global Catalogue of Microorganisms (GCM) 10K type strain sequencing project: providing services to taxonomists for standard genome sequencing and annotation.</title>
        <authorList>
            <consortium name="The Broad Institute Genomics Platform"/>
            <consortium name="The Broad Institute Genome Sequencing Center for Infectious Disease"/>
            <person name="Wu L."/>
            <person name="Ma J."/>
        </authorList>
    </citation>
    <scope>NUCLEOTIDE SEQUENCE [LARGE SCALE GENOMIC DNA]</scope>
    <source>
        <strain evidence="4">LMG 24813</strain>
    </source>
</reference>
<dbReference type="Proteomes" id="UP001595848">
    <property type="component" value="Unassembled WGS sequence"/>
</dbReference>
<accession>A0ABV8P0V0</accession>